<reference evidence="1 2" key="2">
    <citation type="submission" date="2010-03" db="EMBL/GenBank/DDBJ databases">
        <authorList>
            <person name="Pajon A."/>
        </authorList>
    </citation>
    <scope>NUCLEOTIDE SEQUENCE [LARGE SCALE GENOMIC DNA]</scope>
    <source>
        <strain evidence="1 2">SGP1</strain>
    </source>
</reference>
<evidence type="ECO:0000313" key="2">
    <source>
        <dbReference type="Proteomes" id="UP000008957"/>
    </source>
</evidence>
<dbReference type="Proteomes" id="UP000008957">
    <property type="component" value="Chromosome"/>
</dbReference>
<protein>
    <submittedName>
        <fullName evidence="1">Uncharacterized protein</fullName>
    </submittedName>
</protein>
<dbReference type="AlphaFoldDB" id="A0AB94IXR0"/>
<evidence type="ECO:0000313" key="1">
    <source>
        <dbReference type="EMBL" id="CBL28518.1"/>
    </source>
</evidence>
<dbReference type="EMBL" id="FP929056">
    <property type="protein sequence ID" value="CBL28518.1"/>
    <property type="molecule type" value="Genomic_DNA"/>
</dbReference>
<dbReference type="RefSeq" id="WP_015556665.1">
    <property type="nucleotide sequence ID" value="NZ_OZ209244.1"/>
</dbReference>
<gene>
    <name evidence="1" type="ORF">SY1_14920</name>
</gene>
<organism evidence="1 2">
    <name type="scientific">Fretibacterium fastidiosum</name>
    <dbReference type="NCBI Taxonomy" id="651822"/>
    <lineage>
        <taxon>Bacteria</taxon>
        <taxon>Thermotogati</taxon>
        <taxon>Synergistota</taxon>
        <taxon>Synergistia</taxon>
        <taxon>Synergistales</taxon>
        <taxon>Aminobacteriaceae</taxon>
        <taxon>Fretibacterium</taxon>
    </lineage>
</organism>
<name>A0AB94IXR0_9BACT</name>
<accession>A0AB94IXR0</accession>
<keyword evidence="2" id="KW-1185">Reference proteome</keyword>
<sequence length="118" mass="13016">MMRMGDVSLRRVGTVLLVALVAAGAFALRAEAVTEIPMLEVTGTLERVEPVEGGELLVLKVDGKEASGPLFSDCHFLDERGTLIPKEEFLRRYMKRYVTAELSEAEGLIYVCRVKTDA</sequence>
<dbReference type="KEGG" id="sbr:SY1_14920"/>
<reference evidence="2" key="1">
    <citation type="submission" date="2010-03" db="EMBL/GenBank/DDBJ databases">
        <title>The genome sequence of Synergistetes sp. SGP1.</title>
        <authorList>
            <consortium name="metaHIT consortium -- http://www.metahit.eu/"/>
            <person name="Pajon A."/>
            <person name="Turner K."/>
            <person name="Parkhill J."/>
            <person name="Wade W."/>
            <person name="Vartoukian S."/>
        </authorList>
    </citation>
    <scope>NUCLEOTIDE SEQUENCE [LARGE SCALE GENOMIC DNA]</scope>
    <source>
        <strain evidence="2">SGP1</strain>
    </source>
</reference>
<proteinExistence type="predicted"/>